<reference evidence="2" key="1">
    <citation type="submission" date="2022-11" db="UniProtKB">
        <authorList>
            <consortium name="WormBaseParasite"/>
        </authorList>
    </citation>
    <scope>IDENTIFICATION</scope>
</reference>
<dbReference type="AlphaFoldDB" id="A0A915JH89"/>
<organism evidence="1 2">
    <name type="scientific">Romanomermis culicivorax</name>
    <name type="common">Nematode worm</name>
    <dbReference type="NCBI Taxonomy" id="13658"/>
    <lineage>
        <taxon>Eukaryota</taxon>
        <taxon>Metazoa</taxon>
        <taxon>Ecdysozoa</taxon>
        <taxon>Nematoda</taxon>
        <taxon>Enoplea</taxon>
        <taxon>Dorylaimia</taxon>
        <taxon>Mermithida</taxon>
        <taxon>Mermithoidea</taxon>
        <taxon>Mermithidae</taxon>
        <taxon>Romanomermis</taxon>
    </lineage>
</organism>
<sequence>MLCRRKTKITYLLKNATVPFWQNVIKFSTPRGNYAILTDGDVQSFEKLLGSSILKADDQNPSALDAFNIDWTKQHEGIISEIFQERGVSCRLCNANCEPFLLQFVLRIRNKG</sequence>
<keyword evidence="1" id="KW-1185">Reference proteome</keyword>
<proteinExistence type="predicted"/>
<evidence type="ECO:0000313" key="1">
    <source>
        <dbReference type="Proteomes" id="UP000887565"/>
    </source>
</evidence>
<evidence type="ECO:0000313" key="2">
    <source>
        <dbReference type="WBParaSite" id="nRc.2.0.1.t25483-RA"/>
    </source>
</evidence>
<dbReference type="Proteomes" id="UP000887565">
    <property type="component" value="Unplaced"/>
</dbReference>
<name>A0A915JH89_ROMCU</name>
<protein>
    <submittedName>
        <fullName evidence="2">Uncharacterized protein</fullName>
    </submittedName>
</protein>
<dbReference type="WBParaSite" id="nRc.2.0.1.t25483-RA">
    <property type="protein sequence ID" value="nRc.2.0.1.t25483-RA"/>
    <property type="gene ID" value="nRc.2.0.1.g25483"/>
</dbReference>
<accession>A0A915JH89</accession>